<organism evidence="1 2">
    <name type="scientific">Perilla frutescens var. hirtella</name>
    <name type="common">Perilla citriodora</name>
    <name type="synonym">Perilla setoyensis</name>
    <dbReference type="NCBI Taxonomy" id="608512"/>
    <lineage>
        <taxon>Eukaryota</taxon>
        <taxon>Viridiplantae</taxon>
        <taxon>Streptophyta</taxon>
        <taxon>Embryophyta</taxon>
        <taxon>Tracheophyta</taxon>
        <taxon>Spermatophyta</taxon>
        <taxon>Magnoliopsida</taxon>
        <taxon>eudicotyledons</taxon>
        <taxon>Gunneridae</taxon>
        <taxon>Pentapetalae</taxon>
        <taxon>asterids</taxon>
        <taxon>lamiids</taxon>
        <taxon>Lamiales</taxon>
        <taxon>Lamiaceae</taxon>
        <taxon>Nepetoideae</taxon>
        <taxon>Elsholtzieae</taxon>
        <taxon>Perilla</taxon>
    </lineage>
</organism>
<evidence type="ECO:0000313" key="2">
    <source>
        <dbReference type="Proteomes" id="UP001190926"/>
    </source>
</evidence>
<sequence>MIALHSMNYTSLKDLMPESPPSTASPTCCLGDSWREIPIKDPLLQHAAWAYLQPMTGERQSEDHRCWRRLFHQKFCWLLSCFNDVVLVVFEGWFPHHVRERLMIKFNLSDERESDKEGKC</sequence>
<name>A0AAD4P229_PERFH</name>
<protein>
    <submittedName>
        <fullName evidence="1">Uncharacterized protein</fullName>
    </submittedName>
</protein>
<dbReference type="PANTHER" id="PTHR34569">
    <property type="entry name" value="EXPRESSED PROTEIN"/>
    <property type="match status" value="1"/>
</dbReference>
<dbReference type="PANTHER" id="PTHR34569:SF21">
    <property type="match status" value="1"/>
</dbReference>
<proteinExistence type="predicted"/>
<dbReference type="Proteomes" id="UP001190926">
    <property type="component" value="Unassembled WGS sequence"/>
</dbReference>
<accession>A0AAD4P229</accession>
<comment type="caution">
    <text evidence="1">The sequence shown here is derived from an EMBL/GenBank/DDBJ whole genome shotgun (WGS) entry which is preliminary data.</text>
</comment>
<dbReference type="AlphaFoldDB" id="A0AAD4P229"/>
<reference evidence="1 2" key="1">
    <citation type="journal article" date="2021" name="Nat. Commun.">
        <title>Incipient diploidization of the medicinal plant Perilla within 10,000 years.</title>
        <authorList>
            <person name="Zhang Y."/>
            <person name="Shen Q."/>
            <person name="Leng L."/>
            <person name="Zhang D."/>
            <person name="Chen S."/>
            <person name="Shi Y."/>
            <person name="Ning Z."/>
            <person name="Chen S."/>
        </authorList>
    </citation>
    <scope>NUCLEOTIDE SEQUENCE [LARGE SCALE GENOMIC DNA]</scope>
    <source>
        <strain evidence="2">cv. PC099</strain>
    </source>
</reference>
<evidence type="ECO:0000313" key="1">
    <source>
        <dbReference type="EMBL" id="KAH6823316.1"/>
    </source>
</evidence>
<gene>
    <name evidence="1" type="ORF">C2S53_017789</name>
</gene>
<dbReference type="EMBL" id="SDAM02000971">
    <property type="protein sequence ID" value="KAH6823316.1"/>
    <property type="molecule type" value="Genomic_DNA"/>
</dbReference>
<keyword evidence="2" id="KW-1185">Reference proteome</keyword>